<evidence type="ECO:0000259" key="1">
    <source>
        <dbReference type="PROSITE" id="PS50053"/>
    </source>
</evidence>
<dbReference type="PROSITE" id="PS50053">
    <property type="entry name" value="UBIQUITIN_2"/>
    <property type="match status" value="1"/>
</dbReference>
<dbReference type="Pfam" id="PF23195">
    <property type="entry name" value="UBQLN1"/>
    <property type="match status" value="1"/>
</dbReference>
<dbReference type="Pfam" id="PF00240">
    <property type="entry name" value="ubiquitin"/>
    <property type="match status" value="1"/>
</dbReference>
<dbReference type="KEGG" id="vnx:VNE69_08063"/>
<dbReference type="RefSeq" id="XP_065330451.1">
    <property type="nucleotide sequence ID" value="XM_065474379.1"/>
</dbReference>
<dbReference type="SMART" id="SM00213">
    <property type="entry name" value="UBQ"/>
    <property type="match status" value="1"/>
</dbReference>
<feature type="domain" description="Ubiquitin-like" evidence="1">
    <location>
        <begin position="3"/>
        <end position="78"/>
    </location>
</feature>
<dbReference type="InterPro" id="IPR015940">
    <property type="entry name" value="UBA"/>
</dbReference>
<gene>
    <name evidence="2" type="ORF">VNE69_08063</name>
</gene>
<proteinExistence type="predicted"/>
<name>A0AAX4JEI7_9MICR</name>
<dbReference type="InterPro" id="IPR029071">
    <property type="entry name" value="Ubiquitin-like_domsf"/>
</dbReference>
<dbReference type="Gene3D" id="1.10.8.10">
    <property type="entry name" value="DNA helicase RuvA subunit, C-terminal domain"/>
    <property type="match status" value="1"/>
</dbReference>
<dbReference type="AlphaFoldDB" id="A0AAX4JEI7"/>
<dbReference type="SMART" id="SM00165">
    <property type="entry name" value="UBA"/>
    <property type="match status" value="1"/>
</dbReference>
<dbReference type="Proteomes" id="UP001334084">
    <property type="component" value="Chromosome 8"/>
</dbReference>
<keyword evidence="3" id="KW-1185">Reference proteome</keyword>
<sequence length="239" mass="27748">MKIKIFLRHNSESLSLEINTEDSLFKLKEMISKILNIEPNRQVLEYKEEVLRDDLQTIESYKIKDKSTIILKLNKFNMNIRSTNISSSRSNKYDEMIDGLDDGKLKNIMNNPSFQEEMLSMSQDPNYLKQQMKNFDLTVSKLENMPGGFNIINSMMKDVQDPMLDLLSTSKNYKEGDIIQRPIYDPIPGTSRENLLIKYREELALLRAMGYENSKRNLSALIACQGNIVESIEYLNNNK</sequence>
<dbReference type="PANTHER" id="PTHR10677:SF3">
    <property type="entry name" value="FI07626P-RELATED"/>
    <property type="match status" value="1"/>
</dbReference>
<dbReference type="EMBL" id="CP142733">
    <property type="protein sequence ID" value="WUR04306.1"/>
    <property type="molecule type" value="Genomic_DNA"/>
</dbReference>
<dbReference type="Gene3D" id="3.10.20.90">
    <property type="entry name" value="Phosphatidylinositol 3-kinase Catalytic Subunit, Chain A, domain 1"/>
    <property type="match status" value="1"/>
</dbReference>
<dbReference type="GO" id="GO:0006511">
    <property type="term" value="P:ubiquitin-dependent protein catabolic process"/>
    <property type="evidence" value="ECO:0007669"/>
    <property type="project" value="TreeGrafter"/>
</dbReference>
<organism evidence="2 3">
    <name type="scientific">Vairimorpha necatrix</name>
    <dbReference type="NCBI Taxonomy" id="6039"/>
    <lineage>
        <taxon>Eukaryota</taxon>
        <taxon>Fungi</taxon>
        <taxon>Fungi incertae sedis</taxon>
        <taxon>Microsporidia</taxon>
        <taxon>Nosematidae</taxon>
        <taxon>Vairimorpha</taxon>
    </lineage>
</organism>
<protein>
    <submittedName>
        <fullName evidence="2">Ubiquitin domain-containing protein</fullName>
    </submittedName>
</protein>
<dbReference type="InterPro" id="IPR000626">
    <property type="entry name" value="Ubiquitin-like_dom"/>
</dbReference>
<evidence type="ECO:0000313" key="2">
    <source>
        <dbReference type="EMBL" id="WUR04306.1"/>
    </source>
</evidence>
<dbReference type="GO" id="GO:0005829">
    <property type="term" value="C:cytosol"/>
    <property type="evidence" value="ECO:0007669"/>
    <property type="project" value="TreeGrafter"/>
</dbReference>
<dbReference type="CDD" id="cd17039">
    <property type="entry name" value="Ubl_ubiquitin_like"/>
    <property type="match status" value="1"/>
</dbReference>
<reference evidence="2" key="1">
    <citation type="journal article" date="2024" name="BMC Genomics">
        <title>Functional annotation of a divergent genome using sequence and structure-based similarity.</title>
        <authorList>
            <person name="Svedberg D."/>
            <person name="Winiger R.R."/>
            <person name="Berg A."/>
            <person name="Sharma H."/>
            <person name="Tellgren-Roth C."/>
            <person name="Debrunner-Vossbrinck B.A."/>
            <person name="Vossbrinck C.R."/>
            <person name="Barandun J."/>
        </authorList>
    </citation>
    <scope>NUCLEOTIDE SEQUENCE</scope>
    <source>
        <strain evidence="2">Illinois isolate</strain>
    </source>
</reference>
<dbReference type="InterPro" id="IPR015496">
    <property type="entry name" value="Ubiquilin"/>
</dbReference>
<dbReference type="GeneID" id="90542139"/>
<evidence type="ECO:0000313" key="3">
    <source>
        <dbReference type="Proteomes" id="UP001334084"/>
    </source>
</evidence>
<dbReference type="GO" id="GO:0031593">
    <property type="term" value="F:polyubiquitin modification-dependent protein binding"/>
    <property type="evidence" value="ECO:0007669"/>
    <property type="project" value="TreeGrafter"/>
</dbReference>
<dbReference type="InterPro" id="IPR009060">
    <property type="entry name" value="UBA-like_sf"/>
</dbReference>
<dbReference type="SUPFAM" id="SSF54236">
    <property type="entry name" value="Ubiquitin-like"/>
    <property type="match status" value="1"/>
</dbReference>
<accession>A0AAX4JEI7</accession>
<dbReference type="SUPFAM" id="SSF46934">
    <property type="entry name" value="UBA-like"/>
    <property type="match status" value="1"/>
</dbReference>
<dbReference type="PANTHER" id="PTHR10677">
    <property type="entry name" value="UBIQUILIN"/>
    <property type="match status" value="1"/>
</dbReference>